<comment type="caution">
    <text evidence="2">The sequence shown here is derived from an EMBL/GenBank/DDBJ whole genome shotgun (WGS) entry which is preliminary data.</text>
</comment>
<dbReference type="AlphaFoldDB" id="A0A844RHG5"/>
<dbReference type="Proteomes" id="UP000436429">
    <property type="component" value="Unassembled WGS sequence"/>
</dbReference>
<organism evidence="2 3">
    <name type="scientific">Eggerthella lenta</name>
    <name type="common">Eubacterium lentum</name>
    <dbReference type="NCBI Taxonomy" id="84112"/>
    <lineage>
        <taxon>Bacteria</taxon>
        <taxon>Bacillati</taxon>
        <taxon>Actinomycetota</taxon>
        <taxon>Coriobacteriia</taxon>
        <taxon>Eggerthellales</taxon>
        <taxon>Eggerthellaceae</taxon>
        <taxon>Eggerthella</taxon>
    </lineage>
</organism>
<dbReference type="EMBL" id="WPOM01000007">
    <property type="protein sequence ID" value="MVN32545.1"/>
    <property type="molecule type" value="Genomic_DNA"/>
</dbReference>
<feature type="region of interest" description="Disordered" evidence="1">
    <location>
        <begin position="1"/>
        <end position="56"/>
    </location>
</feature>
<sequence length="56" mass="5792">MGRVFQGPVGPRVQPAGTGRGRGVCNSDSPARTNSPLGCSARAELVSDPSPTTRPW</sequence>
<evidence type="ECO:0000256" key="1">
    <source>
        <dbReference type="SAM" id="MobiDB-lite"/>
    </source>
</evidence>
<name>A0A844RHG5_EGGLN</name>
<evidence type="ECO:0000313" key="2">
    <source>
        <dbReference type="EMBL" id="MVN32545.1"/>
    </source>
</evidence>
<gene>
    <name evidence="2" type="ORF">GO726_05105</name>
</gene>
<accession>A0A844RHG5</accession>
<protein>
    <submittedName>
        <fullName evidence="2">Uncharacterized protein</fullName>
    </submittedName>
</protein>
<feature type="compositionally biased region" description="Polar residues" evidence="1">
    <location>
        <begin position="26"/>
        <end position="37"/>
    </location>
</feature>
<evidence type="ECO:0000313" key="3">
    <source>
        <dbReference type="Proteomes" id="UP000436429"/>
    </source>
</evidence>
<reference evidence="2 3" key="1">
    <citation type="submission" date="2019-11" db="EMBL/GenBank/DDBJ databases">
        <title>Whole genome shotgun sequencing (WGS) data from Adlercreutzia equolifaciens ResAG-91, Eggerthella lenta MRI-F36, MRI-F37, MRI-F40, ResAG-49, ResAG-88, ResAG-121, ResAG-145, and Gordonibacter sp. ResAG-5, ResAG-26, ResAG-43, ResAG-50, ResAG-59.</title>
        <authorList>
            <person name="Stoll D.A."/>
            <person name="Danylec N."/>
            <person name="Franz C.M.A.P."/>
            <person name="Huch M."/>
        </authorList>
    </citation>
    <scope>NUCLEOTIDE SEQUENCE [LARGE SCALE GENOMIC DNA]</scope>
    <source>
        <strain evidence="2 3">ResAG-88</strain>
    </source>
</reference>
<proteinExistence type="predicted"/>